<evidence type="ECO:0000259" key="1">
    <source>
        <dbReference type="SMART" id="SM00587"/>
    </source>
</evidence>
<protein>
    <submittedName>
        <fullName evidence="2">Phosphotransferase</fullName>
    </submittedName>
</protein>
<dbReference type="InterPro" id="IPR004119">
    <property type="entry name" value="EcKL"/>
</dbReference>
<evidence type="ECO:0000313" key="2">
    <source>
        <dbReference type="EMBL" id="QPC84827.1"/>
    </source>
</evidence>
<dbReference type="Pfam" id="PF02958">
    <property type="entry name" value="EcKL"/>
    <property type="match status" value="1"/>
</dbReference>
<dbReference type="Proteomes" id="UP000594468">
    <property type="component" value="Chromosome"/>
</dbReference>
<dbReference type="RefSeq" id="WP_195172890.1">
    <property type="nucleotide sequence ID" value="NZ_CP062983.1"/>
</dbReference>
<dbReference type="SMART" id="SM00587">
    <property type="entry name" value="CHK"/>
    <property type="match status" value="1"/>
</dbReference>
<organism evidence="2 3">
    <name type="scientific">Phototrophicus methaneseepsis</name>
    <dbReference type="NCBI Taxonomy" id="2710758"/>
    <lineage>
        <taxon>Bacteria</taxon>
        <taxon>Bacillati</taxon>
        <taxon>Chloroflexota</taxon>
        <taxon>Candidatus Thermofontia</taxon>
        <taxon>Phototrophicales</taxon>
        <taxon>Phototrophicaceae</taxon>
        <taxon>Phototrophicus</taxon>
    </lineage>
</organism>
<keyword evidence="2" id="KW-0808">Transferase</keyword>
<dbReference type="EMBL" id="CP062983">
    <property type="protein sequence ID" value="QPC84827.1"/>
    <property type="molecule type" value="Genomic_DNA"/>
</dbReference>
<dbReference type="InterPro" id="IPR011009">
    <property type="entry name" value="Kinase-like_dom_sf"/>
</dbReference>
<name>A0A7S8ED80_9CHLR</name>
<dbReference type="AlphaFoldDB" id="A0A7S8ED80"/>
<dbReference type="SUPFAM" id="SSF56112">
    <property type="entry name" value="Protein kinase-like (PK-like)"/>
    <property type="match status" value="1"/>
</dbReference>
<accession>A0A7S8ED80</accession>
<dbReference type="GO" id="GO:0016740">
    <property type="term" value="F:transferase activity"/>
    <property type="evidence" value="ECO:0007669"/>
    <property type="project" value="UniProtKB-KW"/>
</dbReference>
<feature type="domain" description="CHK kinase-like" evidence="1">
    <location>
        <begin position="118"/>
        <end position="296"/>
    </location>
</feature>
<dbReference type="PANTHER" id="PTHR11012:SF30">
    <property type="entry name" value="PROTEIN KINASE-LIKE DOMAIN-CONTAINING"/>
    <property type="match status" value="1"/>
</dbReference>
<sequence length="352" mass="41106">MFTNSNDITPERMTLVFKEHGILPTGNVTMARVLKASESAENERFSLLIHYDDVRVISSAPRQVFMKISKPSFEWGEKEVRFYNEIAPRMFKRYRAQDFPVLQCYAAEYFPELGRSFVILEDISDRFKPAHDGAPPSLLHYEKIMEGLAHLHAYWWEHEDLGNHTPLPDAAMLDEQLTAYQAKYEAFKAHMLKIGRLGVRQQQILETVTTKWPSDQRERLLAGKGITLIHRDTHPDNFMYAPREVKLLDWQSWRAGVGTTDIAYFLAGFAPDNVRKFQEKRLVQRYYDTLLRLGVKNYSWQACWDDYRMSVGYCIAFLLNAWQPAWVQSGRWTIAERAMKVFDELDVMALYA</sequence>
<proteinExistence type="predicted"/>
<dbReference type="PANTHER" id="PTHR11012">
    <property type="entry name" value="PROTEIN KINASE-LIKE DOMAIN-CONTAINING"/>
    <property type="match status" value="1"/>
</dbReference>
<reference evidence="2 3" key="1">
    <citation type="submission" date="2020-02" db="EMBL/GenBank/DDBJ databases">
        <authorList>
            <person name="Zheng R.K."/>
            <person name="Sun C.M."/>
        </authorList>
    </citation>
    <scope>NUCLEOTIDE SEQUENCE [LARGE SCALE GENOMIC DNA]</scope>
    <source>
        <strain evidence="3">rifampicinis</strain>
    </source>
</reference>
<keyword evidence="3" id="KW-1185">Reference proteome</keyword>
<dbReference type="Gene3D" id="3.90.1200.10">
    <property type="match status" value="1"/>
</dbReference>
<dbReference type="KEGG" id="pmet:G4Y79_10780"/>
<evidence type="ECO:0000313" key="3">
    <source>
        <dbReference type="Proteomes" id="UP000594468"/>
    </source>
</evidence>
<gene>
    <name evidence="2" type="ORF">G4Y79_10780</name>
</gene>
<dbReference type="InterPro" id="IPR015897">
    <property type="entry name" value="CHK_kinase-like"/>
</dbReference>